<evidence type="ECO:0000313" key="2">
    <source>
        <dbReference type="Proteomes" id="UP000559653"/>
    </source>
</evidence>
<organism evidence="1 2">
    <name type="scientific">Candidatus Nitrosomaritimum aestuariumsis</name>
    <dbReference type="NCBI Taxonomy" id="3342354"/>
    <lineage>
        <taxon>Archaea</taxon>
        <taxon>Nitrososphaerota</taxon>
        <taxon>Nitrososphaeria</taxon>
        <taxon>Nitrosopumilales</taxon>
        <taxon>Nitrosopumilaceae</taxon>
        <taxon>Candidatus Nitrosomaritimum</taxon>
    </lineage>
</organism>
<dbReference type="EMBL" id="JACEMZ010000078">
    <property type="protein sequence ID" value="MBA4453129.1"/>
    <property type="molecule type" value="Genomic_DNA"/>
</dbReference>
<gene>
    <name evidence="1" type="ORF">H2B03_08220</name>
</gene>
<reference evidence="1 2" key="1">
    <citation type="journal article" date="2020" name="Appl. Environ. Microbiol.">
        <title>Genomic Characteristics of a Novel Species of Ammonia-Oxidizing Archaea from the Jiulong River Estuary.</title>
        <authorList>
            <person name="Zou D."/>
            <person name="Wan R."/>
            <person name="Han L."/>
            <person name="Xu M.N."/>
            <person name="Liu Y."/>
            <person name="Liu H."/>
            <person name="Kao S.J."/>
            <person name="Li M."/>
        </authorList>
    </citation>
    <scope>NUCLEOTIDE SEQUENCE [LARGE SCALE GENOMIC DNA]</scope>
    <source>
        <strain evidence="1">W1bin1</strain>
    </source>
</reference>
<proteinExistence type="predicted"/>
<sequence length="112" mass="12126">MKGLLFILPLVVFGMGLAYAEPLEDIQTTVLDYSNNTATVQITWNEDPSASSYQIGCVSCFPNTVDSTSDNSLVIDNVTPFPNGSLAVLYGIAYDIENNIIAAKQIFVNLSQ</sequence>
<name>A0AC60W054_9ARCH</name>
<accession>A0AC60W054</accession>
<comment type="caution">
    <text evidence="1">The sequence shown here is derived from an EMBL/GenBank/DDBJ whole genome shotgun (WGS) entry which is preliminary data.</text>
</comment>
<evidence type="ECO:0000313" key="1">
    <source>
        <dbReference type="EMBL" id="MBA4453129.1"/>
    </source>
</evidence>
<dbReference type="Proteomes" id="UP000559653">
    <property type="component" value="Unassembled WGS sequence"/>
</dbReference>
<protein>
    <submittedName>
        <fullName evidence="1">Uncharacterized protein</fullName>
    </submittedName>
</protein>